<name>A0A2J6PMK1_9HELO</name>
<dbReference type="STRING" id="1745343.A0A2J6PMK1"/>
<dbReference type="Proteomes" id="UP000235672">
    <property type="component" value="Unassembled WGS sequence"/>
</dbReference>
<proteinExistence type="predicted"/>
<dbReference type="AlphaFoldDB" id="A0A2J6PMK1"/>
<evidence type="ECO:0000313" key="1">
    <source>
        <dbReference type="EMBL" id="PMD15270.1"/>
    </source>
</evidence>
<sequence length="175" mass="18912">MPPDAHWSERSSVVTATSPCLSAQFSFSIPSSTLHKLGLVDANGEDPAAPKAAKPKASSTGHSLSPLSVSFIKVKKQHLPFTQMITLSTPLLYIQIGKVTVTFEFLRVSSGRLSIAQVSEAERGSLEPKIVHVKDIPTTSELRVPCLQESHESNLQLHDGEIGLLAISFAWGDIR</sequence>
<evidence type="ECO:0000313" key="2">
    <source>
        <dbReference type="Proteomes" id="UP000235672"/>
    </source>
</evidence>
<keyword evidence="2" id="KW-1185">Reference proteome</keyword>
<dbReference type="EMBL" id="KZ613515">
    <property type="protein sequence ID" value="PMD15270.1"/>
    <property type="molecule type" value="Genomic_DNA"/>
</dbReference>
<gene>
    <name evidence="1" type="ORF">NA56DRAFT_754236</name>
</gene>
<dbReference type="OrthoDB" id="4851849at2759"/>
<accession>A0A2J6PMK1</accession>
<reference evidence="1 2" key="1">
    <citation type="submission" date="2016-05" db="EMBL/GenBank/DDBJ databases">
        <title>A degradative enzymes factory behind the ericoid mycorrhizal symbiosis.</title>
        <authorList>
            <consortium name="DOE Joint Genome Institute"/>
            <person name="Martino E."/>
            <person name="Morin E."/>
            <person name="Grelet G."/>
            <person name="Kuo A."/>
            <person name="Kohler A."/>
            <person name="Daghino S."/>
            <person name="Barry K."/>
            <person name="Choi C."/>
            <person name="Cichocki N."/>
            <person name="Clum A."/>
            <person name="Copeland A."/>
            <person name="Hainaut M."/>
            <person name="Haridas S."/>
            <person name="Labutti K."/>
            <person name="Lindquist E."/>
            <person name="Lipzen A."/>
            <person name="Khouja H.-R."/>
            <person name="Murat C."/>
            <person name="Ohm R."/>
            <person name="Olson A."/>
            <person name="Spatafora J."/>
            <person name="Veneault-Fourrey C."/>
            <person name="Henrissat B."/>
            <person name="Grigoriev I."/>
            <person name="Martin F."/>
            <person name="Perotto S."/>
        </authorList>
    </citation>
    <scope>NUCLEOTIDE SEQUENCE [LARGE SCALE GENOMIC DNA]</scope>
    <source>
        <strain evidence="1 2">UAMH 7357</strain>
    </source>
</reference>
<organism evidence="1 2">
    <name type="scientific">Hyaloscypha hepaticicola</name>
    <dbReference type="NCBI Taxonomy" id="2082293"/>
    <lineage>
        <taxon>Eukaryota</taxon>
        <taxon>Fungi</taxon>
        <taxon>Dikarya</taxon>
        <taxon>Ascomycota</taxon>
        <taxon>Pezizomycotina</taxon>
        <taxon>Leotiomycetes</taxon>
        <taxon>Helotiales</taxon>
        <taxon>Hyaloscyphaceae</taxon>
        <taxon>Hyaloscypha</taxon>
    </lineage>
</organism>
<protein>
    <submittedName>
        <fullName evidence="1">Uncharacterized protein</fullName>
    </submittedName>
</protein>